<feature type="region of interest" description="Disordered" evidence="1">
    <location>
        <begin position="1"/>
        <end position="45"/>
    </location>
</feature>
<feature type="region of interest" description="Disordered" evidence="1">
    <location>
        <begin position="85"/>
        <end position="107"/>
    </location>
</feature>
<accession>A0AAD3D543</accession>
<comment type="caution">
    <text evidence="4">The sequence shown here is derived from an EMBL/GenBank/DDBJ whole genome shotgun (WGS) entry which is preliminary data.</text>
</comment>
<evidence type="ECO:0000256" key="1">
    <source>
        <dbReference type="SAM" id="MobiDB-lite"/>
    </source>
</evidence>
<keyword evidence="2" id="KW-0812">Transmembrane</keyword>
<feature type="compositionally biased region" description="Polar residues" evidence="1">
    <location>
        <begin position="1"/>
        <end position="16"/>
    </location>
</feature>
<dbReference type="SUPFAM" id="SSF82199">
    <property type="entry name" value="SET domain"/>
    <property type="match status" value="2"/>
</dbReference>
<name>A0AAD3D543_9STRA</name>
<sequence length="623" mass="71308">MDGSTSTRTTQDQRANSPLHKRKSNESRKNKSKSPTNISSDDLMNHDSCKTKQVQRSFHLYLYAALILIVAIGIHYFQRSSGTDSTHVNMSEMSDNEPTGISSPSESSIPPSTFIANQCGFYLAKSKIPNAGLGVFTSRALAKGDKVNFKDPVLQIYDLNPYFGQSIATLLYDYAWDSALTGGQYEGKHVYSIMSGIGMLPNGHQHMYNIGYSHRKGAVVDHSGVTRTSPSRGASTHYHDFEFTAATNIAAGGELLIDYGVNWFKEREIKGRVKTVENVKSLSYSLKELYENGICLDRMYIKQSEKVDAGRGAFASRPMKKGEVVAPAPVVQILDKRSLDVIRIKQGQAKEEEQVLKLQLLNYCFGHRDSSLLFFPYSPMVNYINHDDKASNVELRWSTSSQHDRADVHNMSFQYIKDLEHAGLMLEFVATRDIEQDEEIYLDYGPLWQNAWESHVQNFDSDNNSNQEYIYAHELNASEKVIRTQQEQQTHPYPQHIFISCYYNYEDAMKRNQKINNEVYLWTQTSDVYDISNLRPCIILDRRETKPQEYVYTVGIMNHFGLKEAQRIPPGQKHIIAMVPRNAIKFSHRIYTTDQHLEDSFRHEIHLKDEIFPTQWLDLKKGE</sequence>
<feature type="transmembrane region" description="Helical" evidence="2">
    <location>
        <begin position="60"/>
        <end position="77"/>
    </location>
</feature>
<dbReference type="InterPro" id="IPR046341">
    <property type="entry name" value="SET_dom_sf"/>
</dbReference>
<evidence type="ECO:0000259" key="3">
    <source>
        <dbReference type="PROSITE" id="PS50280"/>
    </source>
</evidence>
<gene>
    <name evidence="4" type="ORF">CTEN210_13392</name>
</gene>
<proteinExistence type="predicted"/>
<keyword evidence="2" id="KW-0472">Membrane</keyword>
<protein>
    <recommendedName>
        <fullName evidence="3">SET domain-containing protein</fullName>
    </recommendedName>
</protein>
<dbReference type="Gene3D" id="2.170.270.10">
    <property type="entry name" value="SET domain"/>
    <property type="match status" value="2"/>
</dbReference>
<feature type="domain" description="SET" evidence="3">
    <location>
        <begin position="119"/>
        <end position="260"/>
    </location>
</feature>
<keyword evidence="2" id="KW-1133">Transmembrane helix</keyword>
<evidence type="ECO:0000313" key="5">
    <source>
        <dbReference type="Proteomes" id="UP001054902"/>
    </source>
</evidence>
<dbReference type="InterPro" id="IPR001214">
    <property type="entry name" value="SET_dom"/>
</dbReference>
<dbReference type="EMBL" id="BLLK01000057">
    <property type="protein sequence ID" value="GFH56916.1"/>
    <property type="molecule type" value="Genomic_DNA"/>
</dbReference>
<dbReference type="PROSITE" id="PS50280">
    <property type="entry name" value="SET"/>
    <property type="match status" value="2"/>
</dbReference>
<feature type="domain" description="SET" evidence="3">
    <location>
        <begin position="297"/>
        <end position="445"/>
    </location>
</feature>
<dbReference type="Proteomes" id="UP001054902">
    <property type="component" value="Unassembled WGS sequence"/>
</dbReference>
<dbReference type="AlphaFoldDB" id="A0AAD3D543"/>
<organism evidence="4 5">
    <name type="scientific">Chaetoceros tenuissimus</name>
    <dbReference type="NCBI Taxonomy" id="426638"/>
    <lineage>
        <taxon>Eukaryota</taxon>
        <taxon>Sar</taxon>
        <taxon>Stramenopiles</taxon>
        <taxon>Ochrophyta</taxon>
        <taxon>Bacillariophyta</taxon>
        <taxon>Coscinodiscophyceae</taxon>
        <taxon>Chaetocerotophycidae</taxon>
        <taxon>Chaetocerotales</taxon>
        <taxon>Chaetocerotaceae</taxon>
        <taxon>Chaetoceros</taxon>
    </lineage>
</organism>
<dbReference type="SMART" id="SM00317">
    <property type="entry name" value="SET"/>
    <property type="match status" value="2"/>
</dbReference>
<evidence type="ECO:0000313" key="4">
    <source>
        <dbReference type="EMBL" id="GFH56916.1"/>
    </source>
</evidence>
<dbReference type="Pfam" id="PF00856">
    <property type="entry name" value="SET"/>
    <property type="match status" value="1"/>
</dbReference>
<keyword evidence="5" id="KW-1185">Reference proteome</keyword>
<reference evidence="4 5" key="1">
    <citation type="journal article" date="2021" name="Sci. Rep.">
        <title>The genome of the diatom Chaetoceros tenuissimus carries an ancient integrated fragment of an extant virus.</title>
        <authorList>
            <person name="Hongo Y."/>
            <person name="Kimura K."/>
            <person name="Takaki Y."/>
            <person name="Yoshida Y."/>
            <person name="Baba S."/>
            <person name="Kobayashi G."/>
            <person name="Nagasaki K."/>
            <person name="Hano T."/>
            <person name="Tomaru Y."/>
        </authorList>
    </citation>
    <scope>NUCLEOTIDE SEQUENCE [LARGE SCALE GENOMIC DNA]</scope>
    <source>
        <strain evidence="4 5">NIES-3715</strain>
    </source>
</reference>
<evidence type="ECO:0000256" key="2">
    <source>
        <dbReference type="SAM" id="Phobius"/>
    </source>
</evidence>
<feature type="compositionally biased region" description="Low complexity" evidence="1">
    <location>
        <begin position="97"/>
        <end position="107"/>
    </location>
</feature>